<protein>
    <submittedName>
        <fullName evidence="1">Uncharacterized protein</fullName>
    </submittedName>
</protein>
<reference evidence="1" key="1">
    <citation type="submission" date="2024-07" db="EMBL/GenBank/DDBJ databases">
        <title>A survey of Mimosa microsymbionts across Brazilian biomes reveals a high diversity of Paraburkholderia nodulating endemic species, but also that Cupriavidus is common as a symbiont of widespread species.</title>
        <authorList>
            <person name="Rouws L."/>
            <person name="Barauna A."/>
            <person name="Beukes C."/>
            <person name="Rouws J.R.C."/>
            <person name="De Faria S.M."/>
            <person name="Gross E."/>
            <person name="Bueno Dos Reis Junior F."/>
            <person name="Simon M.F."/>
            <person name="Maluk M."/>
            <person name="Odee D.W."/>
            <person name="Kenicer G."/>
            <person name="Young J.P.W."/>
            <person name="Reis V.M."/>
            <person name="Zilli J."/>
            <person name="James E.K."/>
        </authorList>
    </citation>
    <scope>NUCLEOTIDE SEQUENCE</scope>
    <source>
        <strain evidence="1">EG181B</strain>
    </source>
</reference>
<organism evidence="1 2">
    <name type="scientific">Paraburkholderia phymatum</name>
    <dbReference type="NCBI Taxonomy" id="148447"/>
    <lineage>
        <taxon>Bacteria</taxon>
        <taxon>Pseudomonadati</taxon>
        <taxon>Pseudomonadota</taxon>
        <taxon>Betaproteobacteria</taxon>
        <taxon>Burkholderiales</taxon>
        <taxon>Burkholderiaceae</taxon>
        <taxon>Paraburkholderia</taxon>
    </lineage>
</organism>
<name>A0ACC6TVZ4_9BURK</name>
<dbReference type="Proteomes" id="UP001558850">
    <property type="component" value="Unassembled WGS sequence"/>
</dbReference>
<comment type="caution">
    <text evidence="1">The sequence shown here is derived from an EMBL/GenBank/DDBJ whole genome shotgun (WGS) entry which is preliminary data.</text>
</comment>
<evidence type="ECO:0000313" key="2">
    <source>
        <dbReference type="Proteomes" id="UP001558850"/>
    </source>
</evidence>
<proteinExistence type="predicted"/>
<accession>A0ACC6TVZ4</accession>
<dbReference type="EMBL" id="JBFRCH010000003">
    <property type="protein sequence ID" value="MEX3931623.1"/>
    <property type="molecule type" value="Genomic_DNA"/>
</dbReference>
<gene>
    <name evidence="1" type="ORF">AB4Y32_07350</name>
</gene>
<evidence type="ECO:0000313" key="1">
    <source>
        <dbReference type="EMBL" id="MEX3931623.1"/>
    </source>
</evidence>
<keyword evidence="2" id="KW-1185">Reference proteome</keyword>
<sequence>MSTISPVTQSPYTGSAPNAQVGGDLNDQKAQDATSEAITKASNEQARKHQDRMSVLQNMK</sequence>